<accession>A0AAU7M5L7</accession>
<proteinExistence type="predicted"/>
<organism evidence="2">
    <name type="scientific">Micromonospora sp. CCTCC AA 2012012</name>
    <dbReference type="NCBI Taxonomy" id="3111921"/>
    <lineage>
        <taxon>Bacteria</taxon>
        <taxon>Bacillati</taxon>
        <taxon>Actinomycetota</taxon>
        <taxon>Actinomycetes</taxon>
        <taxon>Micromonosporales</taxon>
        <taxon>Micromonosporaceae</taxon>
        <taxon>Micromonospora</taxon>
    </lineage>
</organism>
<dbReference type="EMBL" id="CP159342">
    <property type="protein sequence ID" value="XCH73423.1"/>
    <property type="molecule type" value="Genomic_DNA"/>
</dbReference>
<evidence type="ECO:0000259" key="1">
    <source>
        <dbReference type="Pfam" id="PF12728"/>
    </source>
</evidence>
<evidence type="ECO:0000313" key="2">
    <source>
        <dbReference type="EMBL" id="XBP92726.1"/>
    </source>
</evidence>
<reference evidence="3" key="2">
    <citation type="submission" date="2024-06" db="EMBL/GenBank/DDBJ databases">
        <title>Micromonospora mangrovi CCTCC AA 2012012 genome sequences.</title>
        <authorList>
            <person name="Gao J."/>
        </authorList>
    </citation>
    <scope>NUCLEOTIDE SEQUENCE</scope>
    <source>
        <strain evidence="3">CCTCC AA 2012012</strain>
    </source>
</reference>
<dbReference type="InterPro" id="IPR009061">
    <property type="entry name" value="DNA-bd_dom_put_sf"/>
</dbReference>
<sequence>MTGLLLDEVYPPTGIASVVFLAFVAHAPIMETGGELLTTGQAAKLLGSSRQQVVNLCERGDLPFVKVGKHRRIERSQVEALIHPGPGLTRDQVKSLWLHQAVAGRLVTDPDEVLGKARENLDRLLRQHADTMAGVWLKRWQDKIDEGVNSVLRALTSDDPESVELRQNSPFAGVLSQPQRTKILESFTRSGWNRAA</sequence>
<dbReference type="GO" id="GO:0003677">
    <property type="term" value="F:DNA binding"/>
    <property type="evidence" value="ECO:0007669"/>
    <property type="project" value="InterPro"/>
</dbReference>
<name>A0AAU7M5L7_9ACTN</name>
<dbReference type="InterPro" id="IPR041657">
    <property type="entry name" value="HTH_17"/>
</dbReference>
<reference evidence="2" key="1">
    <citation type="submission" date="2024-01" db="EMBL/GenBank/DDBJ databases">
        <title>The genome sequence of Micromonospora mangrovi CCTCC AA 2012012.</title>
        <authorList>
            <person name="Gao J."/>
        </authorList>
    </citation>
    <scope>NUCLEOTIDE SEQUENCE</scope>
    <source>
        <strain evidence="2">CCTCC AA 2012012</strain>
    </source>
</reference>
<dbReference type="InterPro" id="IPR010093">
    <property type="entry name" value="SinI_DNA-bd"/>
</dbReference>
<gene>
    <name evidence="3" type="ORF">ABUL08_24495</name>
    <name evidence="2" type="ORF">VK199_24420</name>
</gene>
<protein>
    <submittedName>
        <fullName evidence="2">Helix-turn-helix domain-containing protein</fullName>
    </submittedName>
</protein>
<dbReference type="NCBIfam" id="TIGR01764">
    <property type="entry name" value="excise"/>
    <property type="match status" value="1"/>
</dbReference>
<dbReference type="Pfam" id="PF12728">
    <property type="entry name" value="HTH_17"/>
    <property type="match status" value="1"/>
</dbReference>
<dbReference type="AlphaFoldDB" id="A0AAU7M5L7"/>
<evidence type="ECO:0000313" key="3">
    <source>
        <dbReference type="EMBL" id="XCH73423.1"/>
    </source>
</evidence>
<dbReference type="SUPFAM" id="SSF46955">
    <property type="entry name" value="Putative DNA-binding domain"/>
    <property type="match status" value="1"/>
</dbReference>
<feature type="domain" description="Helix-turn-helix" evidence="1">
    <location>
        <begin position="36"/>
        <end position="82"/>
    </location>
</feature>
<dbReference type="RefSeq" id="WP_350932330.1">
    <property type="nucleotide sequence ID" value="NZ_CP157762.1"/>
</dbReference>
<dbReference type="EMBL" id="CP157762">
    <property type="protein sequence ID" value="XBP92726.1"/>
    <property type="molecule type" value="Genomic_DNA"/>
</dbReference>